<feature type="region of interest" description="Disordered" evidence="1">
    <location>
        <begin position="1"/>
        <end position="38"/>
    </location>
</feature>
<dbReference type="PROSITE" id="PS50234">
    <property type="entry name" value="VWFA"/>
    <property type="match status" value="1"/>
</dbReference>
<feature type="domain" description="VWFA" evidence="2">
    <location>
        <begin position="417"/>
        <end position="614"/>
    </location>
</feature>
<dbReference type="SMART" id="SM00327">
    <property type="entry name" value="VWA"/>
    <property type="match status" value="1"/>
</dbReference>
<sequence length="620" mass="64745">MSGPQHAGGTWDRSGADPARYFGGADGPVPREPRLPPPRGRAATLVPLAGAVTLATLLGIGVYAFASAGAACSGGDAVTLDVAVAPGIGPAMVKAARRFNADRLQTNAGAGGSPGGGRCARAVVRKADPAAMAALLAGRSVPQRNERRPDVWIPDSSLWTALAAPAEANGAVEVTRTSVARSPIVVALPRTLAATLKSQGVTAAPSWDNLLQAAGGTAGGAVTKNATIPPGSVRMLVPDPARTAAGMHALALTDLLLANDPNKDAIFTGMVRTVRESTLPTVEAQFTRFRPARTGKRPIALASERDVWAFNRTGPAEPAVALYPQEGTLSLDHPFTITTADPARRNAARRLERAMGSEAVRADVRELGFRSADGKAPGSFTAQTGVAPARPRELPAPRPASVRQVMQSWSKLSLGIRILTLIDVSGTMAEPIAPGTTRLQATARTAQSGLSMMSNDTELGVWAFSTRLRGDQDWRELVPVGPLGERIGSATRRQAVLSSLGSVRPKTTGDTGLFETLTAAYREMTLGYKPEFGNTVLLFTDGKGNDDPGGPSLERTLADLRAITDPARPVQIIMVGVGRGVDTGELRQLARVVPGAVYVAESPDQIVKIFLRALARRIGG</sequence>
<dbReference type="EMBL" id="BAAARW010000001">
    <property type="protein sequence ID" value="GAA2398482.1"/>
    <property type="molecule type" value="Genomic_DNA"/>
</dbReference>
<comment type="caution">
    <text evidence="3">The sequence shown here is derived from an EMBL/GenBank/DDBJ whole genome shotgun (WGS) entry which is preliminary data.</text>
</comment>
<dbReference type="RefSeq" id="WP_344586285.1">
    <property type="nucleotide sequence ID" value="NZ_BAAARW010000001.1"/>
</dbReference>
<evidence type="ECO:0000313" key="4">
    <source>
        <dbReference type="Proteomes" id="UP001501231"/>
    </source>
</evidence>
<evidence type="ECO:0000256" key="1">
    <source>
        <dbReference type="SAM" id="MobiDB-lite"/>
    </source>
</evidence>
<proteinExistence type="predicted"/>
<dbReference type="InterPro" id="IPR036465">
    <property type="entry name" value="vWFA_dom_sf"/>
</dbReference>
<dbReference type="Pfam" id="PF13531">
    <property type="entry name" value="SBP_bac_11"/>
    <property type="match status" value="1"/>
</dbReference>
<gene>
    <name evidence="3" type="ORF">GCM10010191_01510</name>
</gene>
<evidence type="ECO:0000259" key="2">
    <source>
        <dbReference type="PROSITE" id="PS50234"/>
    </source>
</evidence>
<dbReference type="Proteomes" id="UP001501231">
    <property type="component" value="Unassembled WGS sequence"/>
</dbReference>
<keyword evidence="4" id="KW-1185">Reference proteome</keyword>
<dbReference type="Gene3D" id="3.40.50.410">
    <property type="entry name" value="von Willebrand factor, type A domain"/>
    <property type="match status" value="1"/>
</dbReference>
<dbReference type="InterPro" id="IPR002035">
    <property type="entry name" value="VWF_A"/>
</dbReference>
<dbReference type="SUPFAM" id="SSF53300">
    <property type="entry name" value="vWA-like"/>
    <property type="match status" value="1"/>
</dbReference>
<name>A0ABN3I9Q1_9ACTN</name>
<evidence type="ECO:0000313" key="3">
    <source>
        <dbReference type="EMBL" id="GAA2398482.1"/>
    </source>
</evidence>
<accession>A0ABN3I9Q1</accession>
<reference evidence="3 4" key="1">
    <citation type="journal article" date="2019" name="Int. J. Syst. Evol. Microbiol.">
        <title>The Global Catalogue of Microorganisms (GCM) 10K type strain sequencing project: providing services to taxonomists for standard genome sequencing and annotation.</title>
        <authorList>
            <consortium name="The Broad Institute Genomics Platform"/>
            <consortium name="The Broad Institute Genome Sequencing Center for Infectious Disease"/>
            <person name="Wu L."/>
            <person name="Ma J."/>
        </authorList>
    </citation>
    <scope>NUCLEOTIDE SEQUENCE [LARGE SCALE GENOMIC DNA]</scope>
    <source>
        <strain evidence="3 4">JCM 3325</strain>
    </source>
</reference>
<dbReference type="Pfam" id="PF00092">
    <property type="entry name" value="VWA"/>
    <property type="match status" value="1"/>
</dbReference>
<feature type="region of interest" description="Disordered" evidence="1">
    <location>
        <begin position="374"/>
        <end position="399"/>
    </location>
</feature>
<organism evidence="3 4">
    <name type="scientific">Actinomadura vinacea</name>
    <dbReference type="NCBI Taxonomy" id="115336"/>
    <lineage>
        <taxon>Bacteria</taxon>
        <taxon>Bacillati</taxon>
        <taxon>Actinomycetota</taxon>
        <taxon>Actinomycetes</taxon>
        <taxon>Streptosporangiales</taxon>
        <taxon>Thermomonosporaceae</taxon>
        <taxon>Actinomadura</taxon>
    </lineage>
</organism>
<protein>
    <submittedName>
        <fullName evidence="3">Substrate-binding and VWA domain-containing protein</fullName>
    </submittedName>
</protein>